<evidence type="ECO:0000259" key="1">
    <source>
        <dbReference type="PROSITE" id="PS50181"/>
    </source>
</evidence>
<dbReference type="InterPro" id="IPR001810">
    <property type="entry name" value="F-box_dom"/>
</dbReference>
<dbReference type="SMART" id="SM00256">
    <property type="entry name" value="FBOX"/>
    <property type="match status" value="1"/>
</dbReference>
<sequence length="431" mass="48263">MDSTSVLPPELLQGVFDHIGLSDVIRASHVSQRWRVLACQHPTYCRRVVLHETAEQPSKSSLVERAIAQLTLGSTAPIDVDVVRYFPASELVAQCDRDFLRVLVDNFHRVGTLALHVLGRECDAAALYATLFRQVLDTRASTAHTQLRRLTLTNVALPDETTVFERVVSLRYGGQHMHDVRITVDWLFTTFPALEELDVTDVELDTSTVSDDIGSWLSRLRYLRLNVPSSPDFLALPSVAHIMHVAVVNPTAADAVTIVSHIGDGQVDVALAEVDEARRCQKLTLIWRLNGIIRDLEFRNFVWLPDVPNLAPLSYHVSTLSLPLSDWDEAVQAFPHLVTLRCLTLILNETLQSELDTVLHAPSVRDLFLLGSNDYHEPVDGLALERFLRAFNPSCKSRIHLRLDGVLMKGWSDGLLELLENGAELKSKWAQ</sequence>
<dbReference type="CDD" id="cd09917">
    <property type="entry name" value="F-box_SF"/>
    <property type="match status" value="1"/>
</dbReference>
<reference evidence="2 3" key="1">
    <citation type="journal article" date="2016" name="Mol. Biol. Evol.">
        <title>Comparative Genomics of Early-Diverging Mushroom-Forming Fungi Provides Insights into the Origins of Lignocellulose Decay Capabilities.</title>
        <authorList>
            <person name="Nagy L.G."/>
            <person name="Riley R."/>
            <person name="Tritt A."/>
            <person name="Adam C."/>
            <person name="Daum C."/>
            <person name="Floudas D."/>
            <person name="Sun H."/>
            <person name="Yadav J.S."/>
            <person name="Pangilinan J."/>
            <person name="Larsson K.H."/>
            <person name="Matsuura K."/>
            <person name="Barry K."/>
            <person name="Labutti K."/>
            <person name="Kuo R."/>
            <person name="Ohm R.A."/>
            <person name="Bhattacharya S.S."/>
            <person name="Shirouzu T."/>
            <person name="Yoshinaga Y."/>
            <person name="Martin F.M."/>
            <person name="Grigoriev I.V."/>
            <person name="Hibbett D.S."/>
        </authorList>
    </citation>
    <scope>NUCLEOTIDE SEQUENCE [LARGE SCALE GENOMIC DNA]</scope>
    <source>
        <strain evidence="2 3">HHB12029</strain>
    </source>
</reference>
<evidence type="ECO:0000313" key="3">
    <source>
        <dbReference type="Proteomes" id="UP000077266"/>
    </source>
</evidence>
<dbReference type="OrthoDB" id="10679417at2759"/>
<protein>
    <recommendedName>
        <fullName evidence="1">F-box domain-containing protein</fullName>
    </recommendedName>
</protein>
<proteinExistence type="predicted"/>
<dbReference type="InParanoid" id="A0A165PJU3"/>
<dbReference type="Gene3D" id="3.80.10.10">
    <property type="entry name" value="Ribonuclease Inhibitor"/>
    <property type="match status" value="1"/>
</dbReference>
<dbReference type="PROSITE" id="PS50181">
    <property type="entry name" value="FBOX"/>
    <property type="match status" value="1"/>
</dbReference>
<feature type="domain" description="F-box" evidence="1">
    <location>
        <begin position="1"/>
        <end position="47"/>
    </location>
</feature>
<dbReference type="SUPFAM" id="SSF81383">
    <property type="entry name" value="F-box domain"/>
    <property type="match status" value="1"/>
</dbReference>
<dbReference type="SUPFAM" id="SSF52047">
    <property type="entry name" value="RNI-like"/>
    <property type="match status" value="1"/>
</dbReference>
<dbReference type="Proteomes" id="UP000077266">
    <property type="component" value="Unassembled WGS sequence"/>
</dbReference>
<organism evidence="2 3">
    <name type="scientific">Exidia glandulosa HHB12029</name>
    <dbReference type="NCBI Taxonomy" id="1314781"/>
    <lineage>
        <taxon>Eukaryota</taxon>
        <taxon>Fungi</taxon>
        <taxon>Dikarya</taxon>
        <taxon>Basidiomycota</taxon>
        <taxon>Agaricomycotina</taxon>
        <taxon>Agaricomycetes</taxon>
        <taxon>Auriculariales</taxon>
        <taxon>Exidiaceae</taxon>
        <taxon>Exidia</taxon>
    </lineage>
</organism>
<keyword evidence="3" id="KW-1185">Reference proteome</keyword>
<dbReference type="EMBL" id="KV425889">
    <property type="protein sequence ID" value="KZW02276.1"/>
    <property type="molecule type" value="Genomic_DNA"/>
</dbReference>
<accession>A0A165PJU3</accession>
<dbReference type="Pfam" id="PF12937">
    <property type="entry name" value="F-box-like"/>
    <property type="match status" value="1"/>
</dbReference>
<gene>
    <name evidence="2" type="ORF">EXIGLDRAFT_484288</name>
</gene>
<dbReference type="InterPro" id="IPR032675">
    <property type="entry name" value="LRR_dom_sf"/>
</dbReference>
<evidence type="ECO:0000313" key="2">
    <source>
        <dbReference type="EMBL" id="KZW02276.1"/>
    </source>
</evidence>
<dbReference type="AlphaFoldDB" id="A0A165PJU3"/>
<dbReference type="InterPro" id="IPR036047">
    <property type="entry name" value="F-box-like_dom_sf"/>
</dbReference>
<name>A0A165PJU3_EXIGL</name>